<evidence type="ECO:0000313" key="2">
    <source>
        <dbReference type="Proteomes" id="UP000295598"/>
    </source>
</evidence>
<organism evidence="1 2">
    <name type="scientific">Photorhabdus khanii subsp. guanajuatensis</name>
    <dbReference type="NCBI Taxonomy" id="2100166"/>
    <lineage>
        <taxon>Bacteria</taxon>
        <taxon>Pseudomonadati</taxon>
        <taxon>Pseudomonadota</taxon>
        <taxon>Gammaproteobacteria</taxon>
        <taxon>Enterobacterales</taxon>
        <taxon>Morganellaceae</taxon>
        <taxon>Photorhabdus</taxon>
    </lineage>
</organism>
<accession>A0A4R4IYL5</accession>
<dbReference type="EMBL" id="PUJY01000064">
    <property type="protein sequence ID" value="TDB45429.1"/>
    <property type="molecule type" value="Genomic_DNA"/>
</dbReference>
<proteinExistence type="predicted"/>
<comment type="caution">
    <text evidence="1">The sequence shown here is derived from an EMBL/GenBank/DDBJ whole genome shotgun (WGS) entry which is preliminary data.</text>
</comment>
<dbReference type="AlphaFoldDB" id="A0A4R4IYL5"/>
<reference evidence="1 2" key="1">
    <citation type="journal article" date="2019" name="Int. J. Syst. Evol. Microbiol.">
        <title>Photorhabdus khanii subsp. guanajuatensis subsp. nov., isolated from Heterorhabditis atacamensis, and Photorhabdus luminescens subsp. mexicana subsp. nov., isolated from Heterorhabditis mexicana entomopathogenic nematodes.</title>
        <authorList>
            <person name="Machado R.A.R."/>
            <person name="Bruno P."/>
            <person name="Arce C.C.M."/>
            <person name="Liechti N."/>
            <person name="Kohler A."/>
            <person name="Bernal J."/>
            <person name="Bruggmann R."/>
            <person name="Turlings T.C.J."/>
        </authorList>
    </citation>
    <scope>NUCLEOTIDE SEQUENCE [LARGE SCALE GENOMIC DNA]</scope>
    <source>
        <strain evidence="1 2">MEX20-17</strain>
    </source>
</reference>
<dbReference type="Proteomes" id="UP000295598">
    <property type="component" value="Unassembled WGS sequence"/>
</dbReference>
<name>A0A4R4IYL5_9GAMM</name>
<evidence type="ECO:0000313" key="1">
    <source>
        <dbReference type="EMBL" id="TDB45429.1"/>
    </source>
</evidence>
<evidence type="ECO:0008006" key="3">
    <source>
        <dbReference type="Google" id="ProtNLM"/>
    </source>
</evidence>
<dbReference type="RefSeq" id="WP_132356156.1">
    <property type="nucleotide sequence ID" value="NZ_CAWOJO010000064.1"/>
</dbReference>
<protein>
    <recommendedName>
        <fullName evidence="3">Insecticidal toxin complex protein tccz</fullName>
    </recommendedName>
</protein>
<gene>
    <name evidence="1" type="ORF">C5467_21910</name>
</gene>
<sequence>MIHGGGARVGLYMVFKYDRFETMKNLFVIMMFLPAIAGCSDKNNRNRLIQTKEGLKYEFLSGDKFILTQACTDQIDYLGSHNGMNNELSVVMKKDKPCFPRFNALINKNIGTQMTVSFNGIPMYTTTIQTSLSPSFRMGANDKKQAISIVNTLKN</sequence>